<dbReference type="Pfam" id="PF13279">
    <property type="entry name" value="4HBT_2"/>
    <property type="match status" value="1"/>
</dbReference>
<dbReference type="SUPFAM" id="SSF54637">
    <property type="entry name" value="Thioesterase/thiol ester dehydrase-isomerase"/>
    <property type="match status" value="1"/>
</dbReference>
<dbReference type="Proteomes" id="UP000449906">
    <property type="component" value="Unassembled WGS sequence"/>
</dbReference>
<gene>
    <name evidence="1" type="ORF">F9L07_14450</name>
</gene>
<accession>A0A7J5E4M2</accession>
<name>A0A7J5E4M2_NOCSI</name>
<dbReference type="EMBL" id="WBVM01000001">
    <property type="protein sequence ID" value="KAB2812904.1"/>
    <property type="molecule type" value="Genomic_DNA"/>
</dbReference>
<evidence type="ECO:0000313" key="2">
    <source>
        <dbReference type="Proteomes" id="UP000449906"/>
    </source>
</evidence>
<comment type="caution">
    <text evidence="1">The sequence shown here is derived from an EMBL/GenBank/DDBJ whole genome shotgun (WGS) entry which is preliminary data.</text>
</comment>
<protein>
    <recommendedName>
        <fullName evidence="3">Thioesterase</fullName>
    </recommendedName>
</protein>
<organism evidence="1 2">
    <name type="scientific">Nocardioides simplex</name>
    <name type="common">Arthrobacter simplex</name>
    <dbReference type="NCBI Taxonomy" id="2045"/>
    <lineage>
        <taxon>Bacteria</taxon>
        <taxon>Bacillati</taxon>
        <taxon>Actinomycetota</taxon>
        <taxon>Actinomycetes</taxon>
        <taxon>Propionibacteriales</taxon>
        <taxon>Nocardioidaceae</taxon>
        <taxon>Pimelobacter</taxon>
    </lineage>
</organism>
<evidence type="ECO:0000313" key="1">
    <source>
        <dbReference type="EMBL" id="KAB2812904.1"/>
    </source>
</evidence>
<dbReference type="InterPro" id="IPR029069">
    <property type="entry name" value="HotDog_dom_sf"/>
</dbReference>
<proteinExistence type="predicted"/>
<sequence>MPLVGTVFDCEIQARLRDVNLGGHVDNVEALRVLDEARLMFFRHAPLPGSDRPGLLREMPGHVTELVGSQRVDYHTEMRFAPFQPFLVRIWVSHVGRSSAAVSYELRMAADHAPAVVAESSVVFWDTAAGTSWPISDDVRATLTSYAGEPVALRERPGR</sequence>
<reference evidence="1 2" key="1">
    <citation type="submission" date="2019-09" db="EMBL/GenBank/DDBJ databases">
        <title>Pimelobacter sp. isolated from Paulinella.</title>
        <authorList>
            <person name="Jeong S.E."/>
        </authorList>
    </citation>
    <scope>NUCLEOTIDE SEQUENCE [LARGE SCALE GENOMIC DNA]</scope>
    <source>
        <strain evidence="1 2">Pch-N</strain>
    </source>
</reference>
<dbReference type="Gene3D" id="3.10.129.10">
    <property type="entry name" value="Hotdog Thioesterase"/>
    <property type="match status" value="1"/>
</dbReference>
<dbReference type="CDD" id="cd00586">
    <property type="entry name" value="4HBT"/>
    <property type="match status" value="1"/>
</dbReference>
<dbReference type="AlphaFoldDB" id="A0A7J5E4M2"/>
<evidence type="ECO:0008006" key="3">
    <source>
        <dbReference type="Google" id="ProtNLM"/>
    </source>
</evidence>